<feature type="region of interest" description="Disordered" evidence="6">
    <location>
        <begin position="61"/>
        <end position="103"/>
    </location>
</feature>
<feature type="domain" description="Glycosyltransferase 61 catalytic" evidence="8">
    <location>
        <begin position="286"/>
        <end position="475"/>
    </location>
</feature>
<evidence type="ECO:0000256" key="5">
    <source>
        <dbReference type="ARBA" id="ARBA00023180"/>
    </source>
</evidence>
<keyword evidence="3" id="KW-0328">Glycosyltransferase</keyword>
<gene>
    <name evidence="10" type="primary">LOC105041145</name>
</gene>
<keyword evidence="5" id="KW-0325">Glycoprotein</keyword>
<comment type="subcellular location">
    <subcellularLocation>
        <location evidence="1">Golgi apparatus membrane</location>
        <topology evidence="1">Single-pass type II membrane protein</topology>
    </subcellularLocation>
</comment>
<keyword evidence="7" id="KW-0472">Membrane</keyword>
<accession>A0A6I9QWQ1</accession>
<evidence type="ECO:0000256" key="1">
    <source>
        <dbReference type="ARBA" id="ARBA00004323"/>
    </source>
</evidence>
<evidence type="ECO:0000256" key="3">
    <source>
        <dbReference type="ARBA" id="ARBA00022676"/>
    </source>
</evidence>
<feature type="transmembrane region" description="Helical" evidence="7">
    <location>
        <begin position="21"/>
        <end position="37"/>
    </location>
</feature>
<dbReference type="InParanoid" id="A0A6I9QWQ1"/>
<evidence type="ECO:0000256" key="7">
    <source>
        <dbReference type="SAM" id="Phobius"/>
    </source>
</evidence>
<evidence type="ECO:0000313" key="10">
    <source>
        <dbReference type="RefSeq" id="XP_010916286.1"/>
    </source>
</evidence>
<dbReference type="InterPro" id="IPR049625">
    <property type="entry name" value="Glyco_transf_61_cat"/>
</dbReference>
<feature type="compositionally biased region" description="Basic and acidic residues" evidence="6">
    <location>
        <begin position="138"/>
        <end position="154"/>
    </location>
</feature>
<evidence type="ECO:0000259" key="8">
    <source>
        <dbReference type="Pfam" id="PF04577"/>
    </source>
</evidence>
<keyword evidence="9" id="KW-1185">Reference proteome</keyword>
<feature type="compositionally biased region" description="Polar residues" evidence="6">
    <location>
        <begin position="86"/>
        <end position="98"/>
    </location>
</feature>
<sequence length="569" mass="64991">MVNEKEFVRNIGRIEPRSLSLGLLVGCFLALMTYISTSDRYINPLPTVGFAVVSRLTPAHGVPTTPMEEHKMKSPPPDAGPRNAIEENQLSSDPSNPKSDLFKKNDVIEERWKSSSIIHDGASGRKDAVSTQQLESKNIIEDRHEEDGDNRVPDKNSSATGDSTKQEDIINPTQLGERSEDVKPQRKPMCDFSSPRSDFCKMEGDVRIHGRSSSVVFVTSNQMGNPEPNESWRLKTYPRKFDKTIMEKIREVSVKLSSSIDAPRCTLSYSIPAIVFSVGGYTGNIYHAFSDALIPLFITSRQFNGEVQLLVTNTQHWWEHKYRHVLKKLTRYEIIDFENDDQVRCYPHVIVGLESHEDLVIDPSRAPNGYSMVDFTKFLRSGYSLDRDLPIKMGEHPEKKPRLVIIDRHLTRRLTNVQEIVKMAKKLGFEVLRAEAKFETAVDEFARIINSCDVMIGVHGAGLTNMFFLPMNAVFIQIVPWGRLEGIAKYDYGDPARNMKLQYMEYSITEEESTLIDMYPRDHPVFKDPMSFHRQGWIAMGKVYLVEQNVKLNLRRFRPVLLKALKLLH</sequence>
<dbReference type="Pfam" id="PF04577">
    <property type="entry name" value="Glyco_transf_61"/>
    <property type="match status" value="1"/>
</dbReference>
<dbReference type="AlphaFoldDB" id="A0A6I9QWQ1"/>
<proteinExistence type="predicted"/>
<evidence type="ECO:0000256" key="6">
    <source>
        <dbReference type="SAM" id="MobiDB-lite"/>
    </source>
</evidence>
<dbReference type="RefSeq" id="XP_010916286.1">
    <property type="nucleotide sequence ID" value="XM_010917984.3"/>
</dbReference>
<dbReference type="OrthoDB" id="529273at2759"/>
<name>A0A6I9QWQ1_ELAGV</name>
<dbReference type="GO" id="GO:0000139">
    <property type="term" value="C:Golgi membrane"/>
    <property type="evidence" value="ECO:0007669"/>
    <property type="project" value="UniProtKB-SubCell"/>
</dbReference>
<keyword evidence="7" id="KW-0812">Transmembrane</keyword>
<evidence type="ECO:0000256" key="4">
    <source>
        <dbReference type="ARBA" id="ARBA00022679"/>
    </source>
</evidence>
<protein>
    <submittedName>
        <fullName evidence="10">Beta-1,2-xylosyltransferase XYXT1 isoform X1</fullName>
    </submittedName>
</protein>
<evidence type="ECO:0000256" key="2">
    <source>
        <dbReference type="ARBA" id="ARBA00004881"/>
    </source>
</evidence>
<reference evidence="10" key="1">
    <citation type="submission" date="2025-08" db="UniProtKB">
        <authorList>
            <consortium name="RefSeq"/>
        </authorList>
    </citation>
    <scope>IDENTIFICATION</scope>
</reference>
<comment type="pathway">
    <text evidence="2">Glycan metabolism.</text>
</comment>
<keyword evidence="4" id="KW-0808">Transferase</keyword>
<keyword evidence="7" id="KW-1133">Transmembrane helix</keyword>
<dbReference type="InterPro" id="IPR007657">
    <property type="entry name" value="Glycosyltransferase_61"/>
</dbReference>
<evidence type="ECO:0000313" key="9">
    <source>
        <dbReference type="Proteomes" id="UP000504607"/>
    </source>
</evidence>
<organism evidence="9 10">
    <name type="scientific">Elaeis guineensis var. tenera</name>
    <name type="common">Oil palm</name>
    <dbReference type="NCBI Taxonomy" id="51953"/>
    <lineage>
        <taxon>Eukaryota</taxon>
        <taxon>Viridiplantae</taxon>
        <taxon>Streptophyta</taxon>
        <taxon>Embryophyta</taxon>
        <taxon>Tracheophyta</taxon>
        <taxon>Spermatophyta</taxon>
        <taxon>Magnoliopsida</taxon>
        <taxon>Liliopsida</taxon>
        <taxon>Arecaceae</taxon>
        <taxon>Arecoideae</taxon>
        <taxon>Cocoseae</taxon>
        <taxon>Elaeidinae</taxon>
        <taxon>Elaeis</taxon>
    </lineage>
</organism>
<dbReference type="PANTHER" id="PTHR20961">
    <property type="entry name" value="GLYCOSYLTRANSFERASE"/>
    <property type="match status" value="1"/>
</dbReference>
<dbReference type="Proteomes" id="UP000504607">
    <property type="component" value="Chromosome 3"/>
</dbReference>
<feature type="region of interest" description="Disordered" evidence="6">
    <location>
        <begin position="119"/>
        <end position="190"/>
    </location>
</feature>
<dbReference type="GO" id="GO:0016763">
    <property type="term" value="F:pentosyltransferase activity"/>
    <property type="evidence" value="ECO:0007669"/>
    <property type="project" value="UniProtKB-ARBA"/>
</dbReference>
<dbReference type="PANTHER" id="PTHR20961:SF144">
    <property type="entry name" value="OS01G0119100 PROTEIN"/>
    <property type="match status" value="1"/>
</dbReference>